<dbReference type="Proteomes" id="UP000317940">
    <property type="component" value="Unassembled WGS sequence"/>
</dbReference>
<proteinExistence type="predicted"/>
<dbReference type="Pfam" id="PF04672">
    <property type="entry name" value="Methyltransf_19"/>
    <property type="match status" value="1"/>
</dbReference>
<dbReference type="RefSeq" id="WP_211786400.1">
    <property type="nucleotide sequence ID" value="NZ_BAAAMZ010000001.1"/>
</dbReference>
<keyword evidence="1" id="KW-0489">Methyltransferase</keyword>
<evidence type="ECO:0000313" key="2">
    <source>
        <dbReference type="Proteomes" id="UP000317940"/>
    </source>
</evidence>
<dbReference type="GO" id="GO:0008168">
    <property type="term" value="F:methyltransferase activity"/>
    <property type="evidence" value="ECO:0007669"/>
    <property type="project" value="UniProtKB-KW"/>
</dbReference>
<keyword evidence="2" id="KW-1185">Reference proteome</keyword>
<dbReference type="PIRSF" id="PIRSF017393">
    <property type="entry name" value="MTase_SAV2177"/>
    <property type="match status" value="1"/>
</dbReference>
<dbReference type="EMBL" id="VIWT01000003">
    <property type="protein sequence ID" value="TWF90369.1"/>
    <property type="molecule type" value="Genomic_DNA"/>
</dbReference>
<dbReference type="CDD" id="cd02440">
    <property type="entry name" value="AdoMet_MTases"/>
    <property type="match status" value="1"/>
</dbReference>
<dbReference type="Gene3D" id="3.40.50.150">
    <property type="entry name" value="Vaccinia Virus protein VP39"/>
    <property type="match status" value="1"/>
</dbReference>
<evidence type="ECO:0000313" key="1">
    <source>
        <dbReference type="EMBL" id="TWF90369.1"/>
    </source>
</evidence>
<protein>
    <submittedName>
        <fullName evidence="1">S-adenosyl methyltransferase</fullName>
    </submittedName>
</protein>
<dbReference type="GO" id="GO:0032259">
    <property type="term" value="P:methylation"/>
    <property type="evidence" value="ECO:0007669"/>
    <property type="project" value="UniProtKB-KW"/>
</dbReference>
<dbReference type="InterPro" id="IPR006764">
    <property type="entry name" value="SAM_dep_MeTrfase_SAV2177_type"/>
</dbReference>
<reference evidence="1 2" key="1">
    <citation type="submission" date="2019-06" db="EMBL/GenBank/DDBJ databases">
        <title>Sequencing the genomes of 1000 actinobacteria strains.</title>
        <authorList>
            <person name="Klenk H.-P."/>
        </authorList>
    </citation>
    <scope>NUCLEOTIDE SEQUENCE [LARGE SCALE GENOMIC DNA]</scope>
    <source>
        <strain evidence="1 2">DSM 44826</strain>
    </source>
</reference>
<gene>
    <name evidence="1" type="ORF">FHX73_13413</name>
</gene>
<keyword evidence="1" id="KW-0808">Transferase</keyword>
<dbReference type="AlphaFoldDB" id="A0A561TTD3"/>
<dbReference type="SUPFAM" id="SSF53335">
    <property type="entry name" value="S-adenosyl-L-methionine-dependent methyltransferases"/>
    <property type="match status" value="1"/>
</dbReference>
<organism evidence="1 2">
    <name type="scientific">Kitasatospora viridis</name>
    <dbReference type="NCBI Taxonomy" id="281105"/>
    <lineage>
        <taxon>Bacteria</taxon>
        <taxon>Bacillati</taxon>
        <taxon>Actinomycetota</taxon>
        <taxon>Actinomycetes</taxon>
        <taxon>Kitasatosporales</taxon>
        <taxon>Streptomycetaceae</taxon>
        <taxon>Kitasatospora</taxon>
    </lineage>
</organism>
<sequence>MMPTYLARLCELGDFLGGKDHFPADRAAADRAEQGWPTVRTATRENRRFLGRAVRTLVEELGVRQFLDVGTGIPTAGNTHEVAQSVDPQARVVYVDNDPIVLAHARALLVSSAEGRTRYIDADLRDPDAILGAPALAEVFDLGQPIALMLVAILHFVPDSDDPYGIVRKLTQALPSGSYLAMTHLTGDLDPVETGRLVQSYRDSGVPLTARSRAEFAEFFEGTDLVQPGIELVSRWRPEGSAGELPDPAHVSVYGAVGRIR</sequence>
<comment type="caution">
    <text evidence="1">The sequence shown here is derived from an EMBL/GenBank/DDBJ whole genome shotgun (WGS) entry which is preliminary data.</text>
</comment>
<name>A0A561TTD3_9ACTN</name>
<accession>A0A561TTD3</accession>
<dbReference type="InterPro" id="IPR029063">
    <property type="entry name" value="SAM-dependent_MTases_sf"/>
</dbReference>